<feature type="transmembrane region" description="Helical" evidence="2">
    <location>
        <begin position="752"/>
        <end position="769"/>
    </location>
</feature>
<evidence type="ECO:0000256" key="2">
    <source>
        <dbReference type="SAM" id="Phobius"/>
    </source>
</evidence>
<feature type="region of interest" description="Disordered" evidence="1">
    <location>
        <begin position="1166"/>
        <end position="1203"/>
    </location>
</feature>
<evidence type="ECO:0000256" key="1">
    <source>
        <dbReference type="SAM" id="MobiDB-lite"/>
    </source>
</evidence>
<keyword evidence="2" id="KW-0812">Transmembrane</keyword>
<feature type="compositionally biased region" description="Low complexity" evidence="1">
    <location>
        <begin position="1246"/>
        <end position="1257"/>
    </location>
</feature>
<keyword evidence="4" id="KW-1185">Reference proteome</keyword>
<reference evidence="3 4" key="1">
    <citation type="submission" date="2016-02" db="EMBL/GenBank/DDBJ databases">
        <title>Genome analysis of coral dinoflagellate symbionts highlights evolutionary adaptations to a symbiotic lifestyle.</title>
        <authorList>
            <person name="Aranda M."/>
            <person name="Li Y."/>
            <person name="Liew Y.J."/>
            <person name="Baumgarten S."/>
            <person name="Simakov O."/>
            <person name="Wilson M."/>
            <person name="Piel J."/>
            <person name="Ashoor H."/>
            <person name="Bougouffa S."/>
            <person name="Bajic V.B."/>
            <person name="Ryu T."/>
            <person name="Ravasi T."/>
            <person name="Bayer T."/>
            <person name="Micklem G."/>
            <person name="Kim H."/>
            <person name="Bhak J."/>
            <person name="Lajeunesse T.C."/>
            <person name="Voolstra C.R."/>
        </authorList>
    </citation>
    <scope>NUCLEOTIDE SEQUENCE [LARGE SCALE GENOMIC DNA]</scope>
    <source>
        <strain evidence="3 4">CCMP2467</strain>
    </source>
</reference>
<feature type="compositionally biased region" description="Polar residues" evidence="1">
    <location>
        <begin position="1098"/>
        <end position="1108"/>
    </location>
</feature>
<accession>A0A1Q9CJ57</accession>
<feature type="region of interest" description="Disordered" evidence="1">
    <location>
        <begin position="96"/>
        <end position="141"/>
    </location>
</feature>
<feature type="region of interest" description="Disordered" evidence="1">
    <location>
        <begin position="1629"/>
        <end position="1697"/>
    </location>
</feature>
<feature type="transmembrane region" description="Helical" evidence="2">
    <location>
        <begin position="972"/>
        <end position="997"/>
    </location>
</feature>
<feature type="transmembrane region" description="Helical" evidence="2">
    <location>
        <begin position="689"/>
        <end position="708"/>
    </location>
</feature>
<feature type="transmembrane region" description="Helical" evidence="2">
    <location>
        <begin position="918"/>
        <end position="951"/>
    </location>
</feature>
<feature type="region of interest" description="Disordered" evidence="1">
    <location>
        <begin position="1047"/>
        <end position="1115"/>
    </location>
</feature>
<feature type="compositionally biased region" description="Basic and acidic residues" evidence="1">
    <location>
        <begin position="113"/>
        <end position="141"/>
    </location>
</feature>
<evidence type="ECO:0000313" key="4">
    <source>
        <dbReference type="Proteomes" id="UP000186817"/>
    </source>
</evidence>
<feature type="compositionally biased region" description="Basic and acidic residues" evidence="1">
    <location>
        <begin position="1079"/>
        <end position="1094"/>
    </location>
</feature>
<dbReference type="EMBL" id="LSRX01001152">
    <property type="protein sequence ID" value="OLP82960.1"/>
    <property type="molecule type" value="Genomic_DNA"/>
</dbReference>
<organism evidence="3 4">
    <name type="scientific">Symbiodinium microadriaticum</name>
    <name type="common">Dinoflagellate</name>
    <name type="synonym">Zooxanthella microadriatica</name>
    <dbReference type="NCBI Taxonomy" id="2951"/>
    <lineage>
        <taxon>Eukaryota</taxon>
        <taxon>Sar</taxon>
        <taxon>Alveolata</taxon>
        <taxon>Dinophyceae</taxon>
        <taxon>Suessiales</taxon>
        <taxon>Symbiodiniaceae</taxon>
        <taxon>Symbiodinium</taxon>
    </lineage>
</organism>
<sequence length="1697" mass="186131">MEATSADAAVAWPEAGLTNSPLTASFVVAWQTAQVLSRDEIDPETLVPQWDSKGTVVLKKATSKEVTTQQLFEKRKDCVRGDYCYGLTSHEAAALETGYSQSPDSQDSKLSFKGRDGKGQKGDVRNNKELKTGKAKQAVREQPRANRLLQICHSATKCTQKELGYGLSVFSPARVAKLKRLAATFKKEIQVTLVDKLKGPKHDLIKSYKIQDMPEISGLIQEGYFDMIFLSPCATFSRAAWANFSSPRGKAKFMAFERPQDLGAMPAGPYRGYRPVSYYVAVAGPPKLVDLRSVELQVDNLGASTMKPTPVSQALARPVADAWPSKLCEWLAQLALAGGAAAAATVSSDKGGVVQPKPSLGYVINSRARACERERDHRVSATRLMGRRTSVMASGHAPQTAGRDPGEDMQTILPGKWLREKLRDNILANVDSEEELEQEAFRMAKDGEKGCNLVRDGALQEDILELPKTWIEGQDKSDAGMLEILPGKPLRLLAPDREFLRRAEDGLFLGILEGLPRTWALWAFATGDPEKVIAALESPGNLFFQFGRKVTLFKDPWTKSLNELVTEVQHHEAEMCDFIAAMSILAVTCSCFLKRPRATSTIVCAWIVWFGLQLARGHSAWQEVLEHAECAAKSTAGAVRANGDMLVAWVTLVLPAVYDLWRLVCPILLRFLVMLQWMWTCMSWEQRGILALCGMGIGGTAYAVMLLWKSRSWLRHNSTAFFKSAKHVLFHVSFIAVCPTVWLAASLCPSDVVPCVVFFLLGTLFPVLWTSRALIQYDHEKDAQTDEETRSQAFSWLPAIRWRETFSPSADLEQEMRYLLSYWACWPLLCAIQFSVSRLPSKTRPGAEGLLIALTMWLQYWKGSFLAPYLFSLLTSLLSHTIEHLYILLDAGRQAACAILQRPTCSLYLLSLCPHERWAMVAAGVVLLVFCLEVASVVSVLITVGLLFGIALESARCVAGNTTQMYANRLSFWVLVNIWFWVLKVPVLGGVLSLWSPVMFGLAFVGGEAAFSTLTGLLLHLLALIVSALSKWCEHQTSRPLEEALLEEGKAEDGVAEPPKSPGPSRGRASASDASASECKADQTDLEDKFKCEGETEGSAQEMPNVSDGTGVPMSLLASSEQPRLLPSAEGSLRTTAEVEAETAVAVAESETNPVPTDAAVAEVSVTSTADRLGSGHTSNASQGDLEELRDDLNRSPSQMLDDHGMLENKLNCRAQEGSIITERYAHQASELAVPADPCDTVSRESQSQSGDTRSSSCRNNSDASPKPHGKISASKNISTLDYVSKHKSFVPGPTYVPPPWAKMGKPFCPEGGRFMLEAHKPPSYFDVAPKLYDANPPPGSYDARGSVEVKVVGELVYRYESATSSETKALIAKVVGDPEEVPGPGHYTLPDPLPLAAPPALKGRMLPYSMPHPYAYNCAPDHTRSFLAPVRRRNNADQIFGTGWRQGAARRGDKGKPSSKEDQVQLAELPPGVGEEEKPDDDGVVHWRSGGFSIKKSRSTAGVRAPEVEREVLEGVGRFYPPLAQKHQRCNSQFLPMSSRRTESVRTRGASEENQRLGQSKWKLSKALEGIQNATNAALEPLDVDKLKQHAMKGLRDKAINRMKLQGVSKDQQEVILEEMDALLRERSERVKAQTDSQDLELEEDIAGPLPDAHELESPDVPEDAAVRTEDAEANAASLDAARPDGIEAQGKQTEE</sequence>
<feature type="transmembrane region" description="Helical" evidence="2">
    <location>
        <begin position="728"/>
        <end position="745"/>
    </location>
</feature>
<feature type="region of interest" description="Disordered" evidence="1">
    <location>
        <begin position="1445"/>
        <end position="1486"/>
    </location>
</feature>
<feature type="transmembrane region" description="Helical" evidence="2">
    <location>
        <begin position="818"/>
        <end position="837"/>
    </location>
</feature>
<comment type="caution">
    <text evidence="3">The sequence shown here is derived from an EMBL/GenBank/DDBJ whole genome shotgun (WGS) entry which is preliminary data.</text>
</comment>
<keyword evidence="2" id="KW-0472">Membrane</keyword>
<feature type="transmembrane region" description="Helical" evidence="2">
    <location>
        <begin position="849"/>
        <end position="871"/>
    </location>
</feature>
<proteinExistence type="predicted"/>
<name>A0A1Q9CJ57_SYMMI</name>
<feature type="region of interest" description="Disordered" evidence="1">
    <location>
        <begin position="1539"/>
        <end position="1561"/>
    </location>
</feature>
<keyword evidence="2" id="KW-1133">Transmembrane helix</keyword>
<gene>
    <name evidence="3" type="ORF">AK812_SmicGene36320</name>
</gene>
<protein>
    <submittedName>
        <fullName evidence="3">Uncharacterized protein</fullName>
    </submittedName>
</protein>
<feature type="region of interest" description="Disordered" evidence="1">
    <location>
        <begin position="1232"/>
        <end position="1276"/>
    </location>
</feature>
<feature type="compositionally biased region" description="Polar residues" evidence="1">
    <location>
        <begin position="98"/>
        <end position="109"/>
    </location>
</feature>
<feature type="compositionally biased region" description="Basic and acidic residues" evidence="1">
    <location>
        <begin position="1451"/>
        <end position="1464"/>
    </location>
</feature>
<feature type="compositionally biased region" description="Basic and acidic residues" evidence="1">
    <location>
        <begin position="1541"/>
        <end position="1556"/>
    </location>
</feature>
<evidence type="ECO:0000313" key="3">
    <source>
        <dbReference type="EMBL" id="OLP82960.1"/>
    </source>
</evidence>
<dbReference type="Proteomes" id="UP000186817">
    <property type="component" value="Unassembled WGS sequence"/>
</dbReference>
<dbReference type="OrthoDB" id="432634at2759"/>